<sequence length="137" mass="15808">MASARTIYFKNNAGCLWEEPEAYIRLEYYAGVRSETQFQALLTHAQQAMKRHGWSKMLVNQQAMSAFTPTEETWMIDEWLPRAVREAGYRYGAVVVAHNVFARLAMTGIVMTSRKLGHQYRNFEQESEAVAWLLAQV</sequence>
<gene>
    <name evidence="1" type="ORF">FNT36_23275</name>
</gene>
<evidence type="ECO:0000313" key="1">
    <source>
        <dbReference type="EMBL" id="TVT37332.1"/>
    </source>
</evidence>
<protein>
    <recommendedName>
        <fullName evidence="3">STAS/SEC14 domain-containing protein</fullName>
    </recommendedName>
</protein>
<evidence type="ECO:0000313" key="2">
    <source>
        <dbReference type="Proteomes" id="UP000317624"/>
    </source>
</evidence>
<comment type="caution">
    <text evidence="1">The sequence shown here is derived from an EMBL/GenBank/DDBJ whole genome shotgun (WGS) entry which is preliminary data.</text>
</comment>
<dbReference type="OrthoDB" id="893408at2"/>
<proteinExistence type="predicted"/>
<accession>A0A558BLD5</accession>
<name>A0A558BLD5_9BACT</name>
<organism evidence="1 2">
    <name type="scientific">Hymenobacter setariae</name>
    <dbReference type="NCBI Taxonomy" id="2594794"/>
    <lineage>
        <taxon>Bacteria</taxon>
        <taxon>Pseudomonadati</taxon>
        <taxon>Bacteroidota</taxon>
        <taxon>Cytophagia</taxon>
        <taxon>Cytophagales</taxon>
        <taxon>Hymenobacteraceae</taxon>
        <taxon>Hymenobacter</taxon>
    </lineage>
</organism>
<evidence type="ECO:0008006" key="3">
    <source>
        <dbReference type="Google" id="ProtNLM"/>
    </source>
</evidence>
<dbReference type="Proteomes" id="UP000317624">
    <property type="component" value="Unassembled WGS sequence"/>
</dbReference>
<keyword evidence="2" id="KW-1185">Reference proteome</keyword>
<dbReference type="RefSeq" id="WP_144852790.1">
    <property type="nucleotide sequence ID" value="NZ_VMRJ01000007.1"/>
</dbReference>
<reference evidence="1 2" key="1">
    <citation type="submission" date="2019-07" db="EMBL/GenBank/DDBJ databases">
        <title>Hymenobacter sp. straun FUR1 Genome sequencing and assembly.</title>
        <authorList>
            <person name="Chhetri G."/>
        </authorList>
    </citation>
    <scope>NUCLEOTIDE SEQUENCE [LARGE SCALE GENOMIC DNA]</scope>
    <source>
        <strain evidence="1 2">Fur1</strain>
    </source>
</reference>
<dbReference type="AlphaFoldDB" id="A0A558BLD5"/>
<dbReference type="EMBL" id="VMRJ01000007">
    <property type="protein sequence ID" value="TVT37332.1"/>
    <property type="molecule type" value="Genomic_DNA"/>
</dbReference>